<dbReference type="OrthoDB" id="3396564at2"/>
<name>A0A5M3X7R2_9ACTN</name>
<dbReference type="GO" id="GO:0003677">
    <property type="term" value="F:DNA binding"/>
    <property type="evidence" value="ECO:0007669"/>
    <property type="project" value="UniProtKB-KW"/>
</dbReference>
<dbReference type="InterPro" id="IPR011991">
    <property type="entry name" value="ArsR-like_HTH"/>
</dbReference>
<evidence type="ECO:0000256" key="3">
    <source>
        <dbReference type="ARBA" id="ARBA00023163"/>
    </source>
</evidence>
<dbReference type="InterPro" id="IPR036390">
    <property type="entry name" value="WH_DNA-bd_sf"/>
</dbReference>
<protein>
    <submittedName>
        <fullName evidence="5">Transcriptional regulator</fullName>
    </submittedName>
</protein>
<gene>
    <name evidence="5" type="ORF">Amac_103100</name>
</gene>
<dbReference type="InterPro" id="IPR001845">
    <property type="entry name" value="HTH_ArsR_DNA-bd_dom"/>
</dbReference>
<dbReference type="Gene3D" id="1.10.10.10">
    <property type="entry name" value="Winged helix-like DNA-binding domain superfamily/Winged helix DNA-binding domain"/>
    <property type="match status" value="1"/>
</dbReference>
<dbReference type="PRINTS" id="PR00778">
    <property type="entry name" value="HTHARSR"/>
</dbReference>
<dbReference type="SMART" id="SM00418">
    <property type="entry name" value="HTH_ARSR"/>
    <property type="match status" value="1"/>
</dbReference>
<dbReference type="PANTHER" id="PTHR43132:SF2">
    <property type="entry name" value="ARSENICAL RESISTANCE OPERON REPRESSOR ARSR-RELATED"/>
    <property type="match status" value="1"/>
</dbReference>
<evidence type="ECO:0000259" key="4">
    <source>
        <dbReference type="SMART" id="SM00418"/>
    </source>
</evidence>
<dbReference type="CDD" id="cd00090">
    <property type="entry name" value="HTH_ARSR"/>
    <property type="match status" value="1"/>
</dbReference>
<evidence type="ECO:0000313" key="6">
    <source>
        <dbReference type="Proteomes" id="UP000331127"/>
    </source>
</evidence>
<reference evidence="5 6" key="1">
    <citation type="submission" date="2019-10" db="EMBL/GenBank/DDBJ databases">
        <title>Whole genome shotgun sequence of Acrocarpospora macrocephala NBRC 16266.</title>
        <authorList>
            <person name="Ichikawa N."/>
            <person name="Kimura A."/>
            <person name="Kitahashi Y."/>
            <person name="Komaki H."/>
            <person name="Oguchi A."/>
        </authorList>
    </citation>
    <scope>NUCLEOTIDE SEQUENCE [LARGE SCALE GENOMIC DNA]</scope>
    <source>
        <strain evidence="5 6">NBRC 16266</strain>
    </source>
</reference>
<keyword evidence="3" id="KW-0804">Transcription</keyword>
<comment type="caution">
    <text evidence="5">The sequence shown here is derived from an EMBL/GenBank/DDBJ whole genome shotgun (WGS) entry which is preliminary data.</text>
</comment>
<feature type="domain" description="HTH arsR-type" evidence="4">
    <location>
        <begin position="13"/>
        <end position="115"/>
    </location>
</feature>
<dbReference type="InterPro" id="IPR036388">
    <property type="entry name" value="WH-like_DNA-bd_sf"/>
</dbReference>
<dbReference type="PANTHER" id="PTHR43132">
    <property type="entry name" value="ARSENICAL RESISTANCE OPERON REPRESSOR ARSR-RELATED"/>
    <property type="match status" value="1"/>
</dbReference>
<accession>A0A5M3X7R2</accession>
<dbReference type="AlphaFoldDB" id="A0A5M3X7R2"/>
<dbReference type="EMBL" id="BLAE01000112">
    <property type="protein sequence ID" value="GES16712.1"/>
    <property type="molecule type" value="Genomic_DNA"/>
</dbReference>
<dbReference type="InterPro" id="IPR051011">
    <property type="entry name" value="Metal_resp_trans_reg"/>
</dbReference>
<evidence type="ECO:0000313" key="5">
    <source>
        <dbReference type="EMBL" id="GES16712.1"/>
    </source>
</evidence>
<keyword evidence="1" id="KW-0805">Transcription regulation</keyword>
<organism evidence="5 6">
    <name type="scientific">Acrocarpospora macrocephala</name>
    <dbReference type="NCBI Taxonomy" id="150177"/>
    <lineage>
        <taxon>Bacteria</taxon>
        <taxon>Bacillati</taxon>
        <taxon>Actinomycetota</taxon>
        <taxon>Actinomycetes</taxon>
        <taxon>Streptosporangiales</taxon>
        <taxon>Streptosporangiaceae</taxon>
        <taxon>Acrocarpospora</taxon>
    </lineage>
</organism>
<keyword evidence="2" id="KW-0238">DNA-binding</keyword>
<dbReference type="RefSeq" id="WP_155361709.1">
    <property type="nucleotide sequence ID" value="NZ_BAAAHL010000070.1"/>
</dbReference>
<dbReference type="SUPFAM" id="SSF46785">
    <property type="entry name" value="Winged helix' DNA-binding domain"/>
    <property type="match status" value="1"/>
</dbReference>
<keyword evidence="6" id="KW-1185">Reference proteome</keyword>
<proteinExistence type="predicted"/>
<evidence type="ECO:0000256" key="1">
    <source>
        <dbReference type="ARBA" id="ARBA00023015"/>
    </source>
</evidence>
<dbReference type="Pfam" id="PF12840">
    <property type="entry name" value="HTH_20"/>
    <property type="match status" value="1"/>
</dbReference>
<sequence>MSSGTDIPNRDVAALRALAHPTRLAILDLLRTCDNLTATRCGELLGLSAKTCSYHLHVLARHGLIEVASEAGANQREHPWRRAYDELQVPLTEPGTAGNQQWHDAADGLLEAGLQHNYGLLLHAIGERRSWSQQWQSAVTVHTRTAAMTAEQLRAWGLAVERVTREHLDSAAAHPSAEQRPVRLVVYGLPHPAPPTQA</sequence>
<dbReference type="Proteomes" id="UP000331127">
    <property type="component" value="Unassembled WGS sequence"/>
</dbReference>
<evidence type="ECO:0000256" key="2">
    <source>
        <dbReference type="ARBA" id="ARBA00023125"/>
    </source>
</evidence>
<dbReference type="GO" id="GO:0003700">
    <property type="term" value="F:DNA-binding transcription factor activity"/>
    <property type="evidence" value="ECO:0007669"/>
    <property type="project" value="InterPro"/>
</dbReference>